<dbReference type="Proteomes" id="UP000509750">
    <property type="component" value="Plasmid unnamed3"/>
</dbReference>
<evidence type="ECO:0000313" key="2">
    <source>
        <dbReference type="Proteomes" id="UP000509750"/>
    </source>
</evidence>
<accession>A0A7D5H063</accession>
<organism evidence="1 2">
    <name type="scientific">Halorarum halophilum</name>
    <dbReference type="NCBI Taxonomy" id="2743090"/>
    <lineage>
        <taxon>Archaea</taxon>
        <taxon>Methanobacteriati</taxon>
        <taxon>Methanobacteriota</taxon>
        <taxon>Stenosarchaea group</taxon>
        <taxon>Halobacteria</taxon>
        <taxon>Halobacteriales</taxon>
        <taxon>Haloferacaceae</taxon>
        <taxon>Halorarum</taxon>
    </lineage>
</organism>
<name>A0A7D5H063_9EURY</name>
<keyword evidence="2" id="KW-1185">Reference proteome</keyword>
<geneLocation type="plasmid" evidence="1 2">
    <name>unnamed3</name>
</geneLocation>
<dbReference type="KEGG" id="halg:HUG10_21315"/>
<dbReference type="EMBL" id="CP058532">
    <property type="protein sequence ID" value="QLG30129.1"/>
    <property type="molecule type" value="Genomic_DNA"/>
</dbReference>
<sequence>MDDEQPTTHGVAPAQEREYNVKMPSEKIVYFDKLKDETITVRDVDDDEDFVTYAVENDVESMHTEPMQQFLAYLAAGRFVKLGDRRQPHGVTTTNEDIANVFAEAYGYDPRDFRPLELARFLLSERLDETIGLDE</sequence>
<keyword evidence="1" id="KW-0614">Plasmid</keyword>
<protein>
    <submittedName>
        <fullName evidence="1">Uncharacterized protein</fullName>
    </submittedName>
</protein>
<evidence type="ECO:0000313" key="1">
    <source>
        <dbReference type="EMBL" id="QLG30129.1"/>
    </source>
</evidence>
<dbReference type="GeneID" id="56031430"/>
<reference evidence="1 2" key="1">
    <citation type="submission" date="2020-07" db="EMBL/GenBank/DDBJ databases">
        <title>Gai3-2, isolated from salt lake.</title>
        <authorList>
            <person name="Cui H."/>
            <person name="Shi X."/>
        </authorList>
    </citation>
    <scope>NUCLEOTIDE SEQUENCE [LARGE SCALE GENOMIC DNA]</scope>
    <source>
        <strain evidence="1 2">Gai3-2</strain>
        <plasmid evidence="1 2">unnamed3</plasmid>
    </source>
</reference>
<gene>
    <name evidence="1" type="ORF">HUG10_21315</name>
</gene>
<dbReference type="RefSeq" id="WP_179171703.1">
    <property type="nucleotide sequence ID" value="NZ_CP058532.1"/>
</dbReference>
<dbReference type="AlphaFoldDB" id="A0A7D5H063"/>
<proteinExistence type="predicted"/>